<dbReference type="EMBL" id="JAANYQ010000002">
    <property type="protein sequence ID" value="KAF4125851.1"/>
    <property type="molecule type" value="Genomic_DNA"/>
</dbReference>
<evidence type="ECO:0000256" key="7">
    <source>
        <dbReference type="SAM" id="MobiDB-lite"/>
    </source>
</evidence>
<evidence type="ECO:0000313" key="10">
    <source>
        <dbReference type="Proteomes" id="UP000749293"/>
    </source>
</evidence>
<dbReference type="InterPro" id="IPR010997">
    <property type="entry name" value="HRDC-like_sf"/>
</dbReference>
<evidence type="ECO:0000256" key="1">
    <source>
        <dbReference type="ARBA" id="ARBA00004123"/>
    </source>
</evidence>
<gene>
    <name evidence="9" type="ORF">GMORB2_1097</name>
</gene>
<dbReference type="InterPro" id="IPR038846">
    <property type="entry name" value="RPC9"/>
</dbReference>
<keyword evidence="4" id="KW-0240">DNA-directed RNA polymerase</keyword>
<dbReference type="Pfam" id="PF03874">
    <property type="entry name" value="RNA_pol_Rpb4"/>
    <property type="match status" value="1"/>
</dbReference>
<dbReference type="OrthoDB" id="1746530at2759"/>
<dbReference type="GeneID" id="55967327"/>
<dbReference type="RefSeq" id="XP_035324503.1">
    <property type="nucleotide sequence ID" value="XM_035463079.1"/>
</dbReference>
<dbReference type="GO" id="GO:0005666">
    <property type="term" value="C:RNA polymerase III complex"/>
    <property type="evidence" value="ECO:0007669"/>
    <property type="project" value="InterPro"/>
</dbReference>
<accession>A0A9P5D6R1</accession>
<reference evidence="9" key="1">
    <citation type="submission" date="2020-03" db="EMBL/GenBank/DDBJ databases">
        <title>Site-based positive gene gene selection in Geosmithia morbida across the United States reveals a broad range of putative effectors and factors for local host and environmental adapation.</title>
        <authorList>
            <person name="Onufrak A."/>
            <person name="Murdoch R.W."/>
            <person name="Gazis R."/>
            <person name="Huff M."/>
            <person name="Staton M."/>
            <person name="Klingeman W."/>
            <person name="Hadziabdic D."/>
        </authorList>
    </citation>
    <scope>NUCLEOTIDE SEQUENCE</scope>
    <source>
        <strain evidence="9">1262</strain>
    </source>
</reference>
<evidence type="ECO:0000313" key="9">
    <source>
        <dbReference type="EMBL" id="KAF4125851.1"/>
    </source>
</evidence>
<feature type="domain" description="RNA polymerase Rpb4/RPC9 core" evidence="8">
    <location>
        <begin position="1"/>
        <end position="130"/>
    </location>
</feature>
<proteinExistence type="inferred from homology"/>
<dbReference type="AlphaFoldDB" id="A0A9P5D6R1"/>
<keyword evidence="5" id="KW-0804">Transcription</keyword>
<sequence>MKVLEAQSAVLSNFEVYQHVVDLKKRNKQARRRGPPNYETVVKELRDWLEVPPSPMGQKPMPYNATSIPTLLERLRPYDLSKGEVVMVLNLRPASVAALNTVVEDMAERFTEEQQEELVAIVASLLGQFPPPPEEGEGANREDATMEDAAAAAAAAAS</sequence>
<dbReference type="Proteomes" id="UP000749293">
    <property type="component" value="Unassembled WGS sequence"/>
</dbReference>
<dbReference type="Gene3D" id="1.20.1250.40">
    <property type="match status" value="1"/>
</dbReference>
<evidence type="ECO:0000259" key="8">
    <source>
        <dbReference type="SMART" id="SM00657"/>
    </source>
</evidence>
<comment type="caution">
    <text evidence="9">The sequence shown here is derived from an EMBL/GenBank/DDBJ whole genome shotgun (WGS) entry which is preliminary data.</text>
</comment>
<evidence type="ECO:0000256" key="3">
    <source>
        <dbReference type="ARBA" id="ARBA00016672"/>
    </source>
</evidence>
<evidence type="ECO:0000256" key="2">
    <source>
        <dbReference type="ARBA" id="ARBA00006898"/>
    </source>
</evidence>
<dbReference type="GO" id="GO:0000166">
    <property type="term" value="F:nucleotide binding"/>
    <property type="evidence" value="ECO:0007669"/>
    <property type="project" value="InterPro"/>
</dbReference>
<evidence type="ECO:0000256" key="4">
    <source>
        <dbReference type="ARBA" id="ARBA00022478"/>
    </source>
</evidence>
<name>A0A9P5D6R1_9HYPO</name>
<comment type="subcellular location">
    <subcellularLocation>
        <location evidence="1">Nucleus</location>
    </subcellularLocation>
</comment>
<keyword evidence="6" id="KW-0539">Nucleus</keyword>
<dbReference type="PANTHER" id="PTHR15561:SF0">
    <property type="entry name" value="DNA-DIRECTED RNA POLYMERASE III SUBUNIT RPC9"/>
    <property type="match status" value="1"/>
</dbReference>
<evidence type="ECO:0000256" key="6">
    <source>
        <dbReference type="ARBA" id="ARBA00023242"/>
    </source>
</evidence>
<dbReference type="SMART" id="SM00657">
    <property type="entry name" value="RPOL4c"/>
    <property type="match status" value="1"/>
</dbReference>
<dbReference type="InterPro" id="IPR006590">
    <property type="entry name" value="RNA_pol_Rpb4/RPC9_core"/>
</dbReference>
<dbReference type="PANTHER" id="PTHR15561">
    <property type="entry name" value="CALCITONIN GENE-RELATED PEPTIDE-RECEPTOR COMPONENT PROTEIN"/>
    <property type="match status" value="1"/>
</dbReference>
<dbReference type="SUPFAM" id="SSF47819">
    <property type="entry name" value="HRDC-like"/>
    <property type="match status" value="1"/>
</dbReference>
<dbReference type="InterPro" id="IPR005574">
    <property type="entry name" value="Rpb4/RPC9"/>
</dbReference>
<protein>
    <recommendedName>
        <fullName evidence="3">DNA-directed RNA polymerase III subunit RPC9</fullName>
    </recommendedName>
</protein>
<feature type="compositionally biased region" description="Low complexity" evidence="7">
    <location>
        <begin position="149"/>
        <end position="158"/>
    </location>
</feature>
<dbReference type="InterPro" id="IPR038324">
    <property type="entry name" value="Rpb4/RPC9_sf"/>
</dbReference>
<organism evidence="9 10">
    <name type="scientific">Geosmithia morbida</name>
    <dbReference type="NCBI Taxonomy" id="1094350"/>
    <lineage>
        <taxon>Eukaryota</taxon>
        <taxon>Fungi</taxon>
        <taxon>Dikarya</taxon>
        <taxon>Ascomycota</taxon>
        <taxon>Pezizomycotina</taxon>
        <taxon>Sordariomycetes</taxon>
        <taxon>Hypocreomycetidae</taxon>
        <taxon>Hypocreales</taxon>
        <taxon>Bionectriaceae</taxon>
        <taxon>Geosmithia</taxon>
    </lineage>
</organism>
<dbReference type="GO" id="GO:0006384">
    <property type="term" value="P:transcription initiation at RNA polymerase III promoter"/>
    <property type="evidence" value="ECO:0007669"/>
    <property type="project" value="InterPro"/>
</dbReference>
<feature type="region of interest" description="Disordered" evidence="7">
    <location>
        <begin position="128"/>
        <end position="158"/>
    </location>
</feature>
<comment type="similarity">
    <text evidence="2">Belongs to the eukaryotic RPC9 RNA polymerase subunit family.</text>
</comment>
<evidence type="ECO:0000256" key="5">
    <source>
        <dbReference type="ARBA" id="ARBA00023163"/>
    </source>
</evidence>
<keyword evidence="10" id="KW-1185">Reference proteome</keyword>